<dbReference type="Proteomes" id="UP000233786">
    <property type="component" value="Unassembled WGS sequence"/>
</dbReference>
<dbReference type="EMBL" id="PJNB01000001">
    <property type="protein sequence ID" value="PKW16982.1"/>
    <property type="molecule type" value="Genomic_DNA"/>
</dbReference>
<dbReference type="RefSeq" id="WP_010693373.1">
    <property type="nucleotide sequence ID" value="NZ_CP061007.1"/>
</dbReference>
<name>A0A2N3Y257_SACSN</name>
<evidence type="ECO:0000313" key="1">
    <source>
        <dbReference type="EMBL" id="PKW16982.1"/>
    </source>
</evidence>
<gene>
    <name evidence="1" type="ORF">A8926_4897</name>
</gene>
<dbReference type="AlphaFoldDB" id="A0A2N3Y257"/>
<sequence>MHLQVLPLAITMMAGPQIMSAIVFATKSRAVRVSVASSPAWSWRRPAAC</sequence>
<protein>
    <submittedName>
        <fullName evidence="1">Uncharacterized protein</fullName>
    </submittedName>
</protein>
<accession>A0A2N3Y257</accession>
<proteinExistence type="predicted"/>
<evidence type="ECO:0000313" key="2">
    <source>
        <dbReference type="Proteomes" id="UP000233786"/>
    </source>
</evidence>
<dbReference type="STRING" id="994479.GCA_000194155_01536"/>
<comment type="caution">
    <text evidence="1">The sequence shown here is derived from an EMBL/GenBank/DDBJ whole genome shotgun (WGS) entry which is preliminary data.</text>
</comment>
<organism evidence="1 2">
    <name type="scientific">Saccharopolyspora spinosa</name>
    <dbReference type="NCBI Taxonomy" id="60894"/>
    <lineage>
        <taxon>Bacteria</taxon>
        <taxon>Bacillati</taxon>
        <taxon>Actinomycetota</taxon>
        <taxon>Actinomycetes</taxon>
        <taxon>Pseudonocardiales</taxon>
        <taxon>Pseudonocardiaceae</taxon>
        <taxon>Saccharopolyspora</taxon>
    </lineage>
</organism>
<keyword evidence="2" id="KW-1185">Reference proteome</keyword>
<reference evidence="1" key="1">
    <citation type="submission" date="2017-12" db="EMBL/GenBank/DDBJ databases">
        <title>Sequencing the genomes of 1000 Actinobacteria strains.</title>
        <authorList>
            <person name="Klenk H.-P."/>
        </authorList>
    </citation>
    <scope>NUCLEOTIDE SEQUENCE [LARGE SCALE GENOMIC DNA]</scope>
    <source>
        <strain evidence="1">DSM 44228</strain>
    </source>
</reference>